<dbReference type="InterPro" id="IPR045700">
    <property type="entry name" value="Rab3GAP1"/>
</dbReference>
<dbReference type="InterPro" id="IPR026147">
    <property type="entry name" value="Rab3GAP1_conserved"/>
</dbReference>
<dbReference type="AlphaFoldDB" id="A0AAN9P6U6"/>
<dbReference type="PANTHER" id="PTHR21422:SF10">
    <property type="entry name" value="RAB3 GTPASE-ACTIVATING PROTEIN CATALYTIC SUBUNIT"/>
    <property type="match status" value="1"/>
</dbReference>
<comment type="caution">
    <text evidence="3">The sequence shown here is derived from an EMBL/GenBank/DDBJ whole genome shotgun (WGS) entry which is preliminary data.</text>
</comment>
<gene>
    <name evidence="3" type="ORF">RIF29_00836</name>
</gene>
<feature type="region of interest" description="Disordered" evidence="1">
    <location>
        <begin position="22"/>
        <end position="61"/>
    </location>
</feature>
<proteinExistence type="predicted"/>
<dbReference type="GO" id="GO:0005096">
    <property type="term" value="F:GTPase activator activity"/>
    <property type="evidence" value="ECO:0007669"/>
    <property type="project" value="InterPro"/>
</dbReference>
<dbReference type="Pfam" id="PF13890">
    <property type="entry name" value="Rab3-GTPase_cat"/>
    <property type="match status" value="1"/>
</dbReference>
<evidence type="ECO:0000259" key="2">
    <source>
        <dbReference type="Pfam" id="PF13890"/>
    </source>
</evidence>
<dbReference type="EMBL" id="JAYWIO010000001">
    <property type="protein sequence ID" value="KAK7287555.1"/>
    <property type="molecule type" value="Genomic_DNA"/>
</dbReference>
<evidence type="ECO:0000256" key="1">
    <source>
        <dbReference type="SAM" id="MobiDB-lite"/>
    </source>
</evidence>
<evidence type="ECO:0000313" key="3">
    <source>
        <dbReference type="EMBL" id="KAK7287555.1"/>
    </source>
</evidence>
<organism evidence="3 4">
    <name type="scientific">Crotalaria pallida</name>
    <name type="common">Smooth rattlebox</name>
    <name type="synonym">Crotalaria striata</name>
    <dbReference type="NCBI Taxonomy" id="3830"/>
    <lineage>
        <taxon>Eukaryota</taxon>
        <taxon>Viridiplantae</taxon>
        <taxon>Streptophyta</taxon>
        <taxon>Embryophyta</taxon>
        <taxon>Tracheophyta</taxon>
        <taxon>Spermatophyta</taxon>
        <taxon>Magnoliopsida</taxon>
        <taxon>eudicotyledons</taxon>
        <taxon>Gunneridae</taxon>
        <taxon>Pentapetalae</taxon>
        <taxon>rosids</taxon>
        <taxon>fabids</taxon>
        <taxon>Fabales</taxon>
        <taxon>Fabaceae</taxon>
        <taxon>Papilionoideae</taxon>
        <taxon>50 kb inversion clade</taxon>
        <taxon>genistoids sensu lato</taxon>
        <taxon>core genistoids</taxon>
        <taxon>Crotalarieae</taxon>
        <taxon>Crotalaria</taxon>
    </lineage>
</organism>
<accession>A0AAN9P6U6</accession>
<dbReference type="PANTHER" id="PTHR21422">
    <property type="entry name" value="RAB3 GTPASE-ACTIVATING PROTEIN CATALYTIC SUBUNIT"/>
    <property type="match status" value="1"/>
</dbReference>
<keyword evidence="4" id="KW-1185">Reference proteome</keyword>
<feature type="region of interest" description="Disordered" evidence="1">
    <location>
        <begin position="669"/>
        <end position="700"/>
    </location>
</feature>
<reference evidence="3 4" key="1">
    <citation type="submission" date="2024-01" db="EMBL/GenBank/DDBJ databases">
        <title>The genomes of 5 underutilized Papilionoideae crops provide insights into root nodulation and disease resistanc.</title>
        <authorList>
            <person name="Yuan L."/>
        </authorList>
    </citation>
    <scope>NUCLEOTIDE SEQUENCE [LARGE SCALE GENOMIC DNA]</scope>
    <source>
        <strain evidence="3">ZHUSHIDOU_FW_LH</strain>
        <tissue evidence="3">Leaf</tissue>
    </source>
</reference>
<feature type="domain" description="Rab3GAP catalytic subunit conserved" evidence="2">
    <location>
        <begin position="379"/>
        <end position="531"/>
    </location>
</feature>
<dbReference type="Proteomes" id="UP001372338">
    <property type="component" value="Unassembled WGS sequence"/>
</dbReference>
<protein>
    <recommendedName>
        <fullName evidence="2">Rab3GAP catalytic subunit conserved domain-containing protein</fullName>
    </recommendedName>
</protein>
<feature type="compositionally biased region" description="Basic and acidic residues" evidence="1">
    <location>
        <begin position="24"/>
        <end position="61"/>
    </location>
</feature>
<evidence type="ECO:0000313" key="4">
    <source>
        <dbReference type="Proteomes" id="UP001372338"/>
    </source>
</evidence>
<name>A0AAN9P6U6_CROPI</name>
<sequence length="700" mass="78303">MEPHTSSSSFVSKARTALHSAAAKAERVLSDFKSDRDSDKQSHDDFGGKQRNESPRDASEPKLLSELKHIKWRPPHIGIKQDWQDKINNIRKGRKEVEVEDTDKIRDTNMAAVPFYDENMYILNMKNDTDAKVSEAIPSVEGLIAATKDHVPSSFVLKQLAIAVEAGRKTNSLKDFVASSGGSSPVRERAGLTLSAMKALVLREKEDKIISEFSSDEKVLYLINSLFDPDGEFLRRKVNSDPEETGVTSFPSDIHGSPPESLVVKLAEVMGNFKTLRKMALFWCRIVAELRKFWSEQQHLPGVPPDDIPDLKSCLIYQQFQVINCCISRKRRHIIATESLDSLMMVANSNIEESENYTQKTLANPLLYARFRTGELVLRLGAQCPFGDLTLLETGEPVYSPVTQEGPLLTEDLIKETEEFVLRTGSVGAGCSQLLSDMQAFKAANPGCILEDFVRWHSPPDWTESEAGNEDIDFFDGGESLTTKGQLSRRMQKEGNLWRELWETSKPVPAVKQAPLFDEDLAVEGILNAFEDITPSELFGQLFVSLLGVGLAIAEPMVSGNSDFSKLFSDCKDYVVTTCQSSRLSEKVDELVQVYETVEKMLLNPEEVIKMMKQAEESTLLTGEPKRRFKRLSIMFGGKDKMSTSPVTKDQIDDEGKPFRQSFSSFFDNKSSLFSKKPPKHGSLSPSEKPPALESDWTVV</sequence>